<protein>
    <submittedName>
        <fullName evidence="1">Haloacid dehalogenase</fullName>
    </submittedName>
</protein>
<comment type="caution">
    <text evidence="1">The sequence shown here is derived from an EMBL/GenBank/DDBJ whole genome shotgun (WGS) entry which is preliminary data.</text>
</comment>
<organism evidence="1 2">
    <name type="scientific">Inconstantimicrobium mannanitabidum</name>
    <dbReference type="NCBI Taxonomy" id="1604901"/>
    <lineage>
        <taxon>Bacteria</taxon>
        <taxon>Bacillati</taxon>
        <taxon>Bacillota</taxon>
        <taxon>Clostridia</taxon>
        <taxon>Eubacteriales</taxon>
        <taxon>Clostridiaceae</taxon>
        <taxon>Inconstantimicrobium</taxon>
    </lineage>
</organism>
<proteinExistence type="predicted"/>
<keyword evidence="2" id="KW-1185">Reference proteome</keyword>
<name>A0ACB5RHP6_9CLOT</name>
<evidence type="ECO:0000313" key="2">
    <source>
        <dbReference type="Proteomes" id="UP001058074"/>
    </source>
</evidence>
<gene>
    <name evidence="1" type="ORF">rsdtw13_38730</name>
</gene>
<dbReference type="EMBL" id="BROD01000001">
    <property type="protein sequence ID" value="GKX68615.1"/>
    <property type="molecule type" value="Genomic_DNA"/>
</dbReference>
<sequence>MGIFDGYLLVSDMDGTMLGTDRKISNENIEAIKYFIKEGGKFTIATGRTVESTRRYIDKYFKDIPLELPVGLYNGSKLYDFKNEKTVLELYLDDNEKEILKKIKQDYETLGLEIYSEERTYIYSSCRFTERFKTLNYDVCYEVPEYVWDKPWLKMLMVGEVEEIEDLEASFKERYGEANLLRTGENYLEVVPDKSSKGVLVEKICELYDYDIKKVIALGDNMNDLDMLSKSGYGFAVSNGNQRLLEQIELKAGTNDEHAIQHAVNYLKEHIKVHS</sequence>
<dbReference type="Proteomes" id="UP001058074">
    <property type="component" value="Unassembled WGS sequence"/>
</dbReference>
<evidence type="ECO:0000313" key="1">
    <source>
        <dbReference type="EMBL" id="GKX68615.1"/>
    </source>
</evidence>
<accession>A0ACB5RHP6</accession>
<reference evidence="1" key="1">
    <citation type="journal article" date="2025" name="Int. J. Syst. Evol. Microbiol.">
        <title>Inconstantimicrobium mannanitabidum sp. nov., a novel member of the family Clostridiaceae isolated from anoxic soil under the treatment of reductive soil disinfestation.</title>
        <authorList>
            <person name="Ueki A."/>
            <person name="Tonouchi A."/>
            <person name="Honma S."/>
            <person name="Kaku N."/>
            <person name="Ueki K."/>
        </authorList>
    </citation>
    <scope>NUCLEOTIDE SEQUENCE</scope>
    <source>
        <strain evidence="1">TW13</strain>
    </source>
</reference>